<name>A0ABY7CVS7_9BASI</name>
<dbReference type="Proteomes" id="UP001164743">
    <property type="component" value="Chromosome 9A"/>
</dbReference>
<accession>A0ABY7CVS7</accession>
<dbReference type="EMBL" id="CP110429">
    <property type="protein sequence ID" value="WAQ88211.1"/>
    <property type="molecule type" value="Genomic_DNA"/>
</dbReference>
<feature type="compositionally biased region" description="Polar residues" evidence="1">
    <location>
        <begin position="77"/>
        <end position="86"/>
    </location>
</feature>
<feature type="region of interest" description="Disordered" evidence="1">
    <location>
        <begin position="61"/>
        <end position="135"/>
    </location>
</feature>
<evidence type="ECO:0000256" key="1">
    <source>
        <dbReference type="SAM" id="MobiDB-lite"/>
    </source>
</evidence>
<proteinExistence type="predicted"/>
<keyword evidence="3" id="KW-1185">Reference proteome</keyword>
<protein>
    <submittedName>
        <fullName evidence="2">Uncharacterized protein</fullName>
    </submittedName>
</protein>
<sequence length="135" mass="13860">MTVDIIDNPGSLSVAPDNAPTITTVSPSAAPITSMANNIFPQPVSPSMCPADSTINLLTYNLPPPKPSDNPPSPISTCPTSNSNKANLLPPVIPPTVPEEALTSLLDPCPELTPQNQLAASHPEEVAASTASINS</sequence>
<evidence type="ECO:0000313" key="3">
    <source>
        <dbReference type="Proteomes" id="UP001164743"/>
    </source>
</evidence>
<dbReference type="RefSeq" id="XP_053023766.1">
    <property type="nucleotide sequence ID" value="XM_053172535.1"/>
</dbReference>
<gene>
    <name evidence="2" type="ORF">PtA15_9A338</name>
</gene>
<reference evidence="2" key="1">
    <citation type="submission" date="2022-10" db="EMBL/GenBank/DDBJ databases">
        <title>Puccinia triticina Genome sequencing and assembly.</title>
        <authorList>
            <person name="Li C."/>
        </authorList>
    </citation>
    <scope>NUCLEOTIDE SEQUENCE</scope>
    <source>
        <strain evidence="2">Pt15</strain>
    </source>
</reference>
<evidence type="ECO:0000313" key="2">
    <source>
        <dbReference type="EMBL" id="WAQ88211.1"/>
    </source>
</evidence>
<feature type="compositionally biased region" description="Pro residues" evidence="1">
    <location>
        <begin position="62"/>
        <end position="74"/>
    </location>
</feature>
<organism evidence="2 3">
    <name type="scientific">Puccinia triticina</name>
    <dbReference type="NCBI Taxonomy" id="208348"/>
    <lineage>
        <taxon>Eukaryota</taxon>
        <taxon>Fungi</taxon>
        <taxon>Dikarya</taxon>
        <taxon>Basidiomycota</taxon>
        <taxon>Pucciniomycotina</taxon>
        <taxon>Pucciniomycetes</taxon>
        <taxon>Pucciniales</taxon>
        <taxon>Pucciniaceae</taxon>
        <taxon>Puccinia</taxon>
    </lineage>
</organism>
<dbReference type="GeneID" id="77813430"/>